<sequence>MFDVCLGGHITLRMEISSLVLMVLAVIASTDGFRSVCYYTNWSQYRQGKGKFVPENVDPTLCTHLIYAFGKPEGTDILPFEWNDDSTPWSKGMYERATDLKQRNPNLKVLLAIGGYNMASEPFTTFVGSAAKRTAFVQSAISFLRARNFDGLDMDWEYPGQRGSPPEDKHNLVLLIQEMWNSFHLESLNSQKPRLLLTGALPAGKESIDAGYDIPAIMPFMDFISLMTYDFHGSWEPYTGMNSPLFAHETDVGNDTYLNLDWAAQYYVTLGAPRDKINIGIATYGRSFLLDSLTNKGVRAPASKPGDAGTYTMEKGFVSYYEVCDLMKSGAQVFDVKSQRNRYLLKGNFWVGYDDIQSVTEKACYTKQNRFGGVMFWALDLDDFNGNTCDQGRYPLMNAALKEMGDPSTARCPVKSSSPTSQTPQSATSAGPNQAVIAQTLGEFNCVGQRNDFYADPVSCSSFYVCADHVPYKVTCAMGMHYNEVIKSCDYAYLANCHREDAAHTVSTTPHSPPITVTTGTNVISNPCSGVSKVMVAHPDDCHKYFYCGPDGGSFLLECQPPLVFNPSVQMCDLFSNYPCTNPHKLQ</sequence>
<evidence type="ECO:0000256" key="8">
    <source>
        <dbReference type="SAM" id="MobiDB-lite"/>
    </source>
</evidence>
<organism evidence="11 12">
    <name type="scientific">Lymnaea stagnalis</name>
    <name type="common">Great pond snail</name>
    <name type="synonym">Helix stagnalis</name>
    <dbReference type="NCBI Taxonomy" id="6523"/>
    <lineage>
        <taxon>Eukaryota</taxon>
        <taxon>Metazoa</taxon>
        <taxon>Spiralia</taxon>
        <taxon>Lophotrochozoa</taxon>
        <taxon>Mollusca</taxon>
        <taxon>Gastropoda</taxon>
        <taxon>Heterobranchia</taxon>
        <taxon>Euthyneura</taxon>
        <taxon>Panpulmonata</taxon>
        <taxon>Hygrophila</taxon>
        <taxon>Lymnaeoidea</taxon>
        <taxon>Lymnaeidae</taxon>
        <taxon>Lymnaea</taxon>
    </lineage>
</organism>
<feature type="domain" description="Chitin-binding type-2" evidence="9">
    <location>
        <begin position="443"/>
        <end position="499"/>
    </location>
</feature>
<evidence type="ECO:0000256" key="2">
    <source>
        <dbReference type="ARBA" id="ARBA00022669"/>
    </source>
</evidence>
<dbReference type="InterPro" id="IPR050314">
    <property type="entry name" value="Glycosyl_Hydrlase_18"/>
</dbReference>
<feature type="compositionally biased region" description="Low complexity" evidence="8">
    <location>
        <begin position="416"/>
        <end position="430"/>
    </location>
</feature>
<evidence type="ECO:0000313" key="12">
    <source>
        <dbReference type="Proteomes" id="UP001497497"/>
    </source>
</evidence>
<evidence type="ECO:0000256" key="3">
    <source>
        <dbReference type="ARBA" id="ARBA00022729"/>
    </source>
</evidence>
<keyword evidence="3" id="KW-0732">Signal</keyword>
<gene>
    <name evidence="11" type="ORF">GSLYS_00002862001</name>
</gene>
<dbReference type="Proteomes" id="UP001497497">
    <property type="component" value="Unassembled WGS sequence"/>
</dbReference>
<reference evidence="11 12" key="1">
    <citation type="submission" date="2024-04" db="EMBL/GenBank/DDBJ databases">
        <authorList>
            <consortium name="Genoscope - CEA"/>
            <person name="William W."/>
        </authorList>
    </citation>
    <scope>NUCLEOTIDE SEQUENCE [LARGE SCALE GENOMIC DNA]</scope>
</reference>
<dbReference type="GO" id="GO:0005576">
    <property type="term" value="C:extracellular region"/>
    <property type="evidence" value="ECO:0007669"/>
    <property type="project" value="InterPro"/>
</dbReference>
<dbReference type="InterPro" id="IPR029070">
    <property type="entry name" value="Chitinase_insertion_sf"/>
</dbReference>
<dbReference type="PROSITE" id="PS01095">
    <property type="entry name" value="GH18_1"/>
    <property type="match status" value="1"/>
</dbReference>
<evidence type="ECO:0000256" key="6">
    <source>
        <dbReference type="ARBA" id="ARBA00023295"/>
    </source>
</evidence>
<dbReference type="InterPro" id="IPR001579">
    <property type="entry name" value="Glyco_hydro_18_chit_AS"/>
</dbReference>
<dbReference type="SMART" id="SM00494">
    <property type="entry name" value="ChtBD2"/>
    <property type="match status" value="2"/>
</dbReference>
<comment type="caution">
    <text evidence="11">The sequence shown here is derived from an EMBL/GenBank/DDBJ whole genome shotgun (WGS) entry which is preliminary data.</text>
</comment>
<dbReference type="GO" id="GO:0006032">
    <property type="term" value="P:chitin catabolic process"/>
    <property type="evidence" value="ECO:0007669"/>
    <property type="project" value="UniProtKB-ARBA"/>
</dbReference>
<dbReference type="Pfam" id="PF01607">
    <property type="entry name" value="CBM_14"/>
    <property type="match status" value="2"/>
</dbReference>
<dbReference type="InterPro" id="IPR001223">
    <property type="entry name" value="Glyco_hydro18_cat"/>
</dbReference>
<evidence type="ECO:0000313" key="11">
    <source>
        <dbReference type="EMBL" id="CAL1528692.1"/>
    </source>
</evidence>
<name>A0AAV2H5N5_LYMST</name>
<dbReference type="PROSITE" id="PS51910">
    <property type="entry name" value="GH18_2"/>
    <property type="match status" value="1"/>
</dbReference>
<dbReference type="PANTHER" id="PTHR11177:SF317">
    <property type="entry name" value="CHITINASE 12-RELATED"/>
    <property type="match status" value="1"/>
</dbReference>
<evidence type="ECO:0000256" key="4">
    <source>
        <dbReference type="ARBA" id="ARBA00022801"/>
    </source>
</evidence>
<dbReference type="SUPFAM" id="SSF54556">
    <property type="entry name" value="Chitinase insertion domain"/>
    <property type="match status" value="1"/>
</dbReference>
<feature type="region of interest" description="Disordered" evidence="8">
    <location>
        <begin position="407"/>
        <end position="432"/>
    </location>
</feature>
<dbReference type="GO" id="GO:0008061">
    <property type="term" value="F:chitin binding"/>
    <property type="evidence" value="ECO:0007669"/>
    <property type="project" value="UniProtKB-KW"/>
</dbReference>
<dbReference type="SUPFAM" id="SSF57625">
    <property type="entry name" value="Invertebrate chitin-binding proteins"/>
    <property type="match status" value="2"/>
</dbReference>
<comment type="similarity">
    <text evidence="1">Belongs to the glycosyl hydrolase 18 family. Chitinase class II subfamily.</text>
</comment>
<dbReference type="PANTHER" id="PTHR11177">
    <property type="entry name" value="CHITINASE"/>
    <property type="match status" value="1"/>
</dbReference>
<feature type="domain" description="Chitin-binding type-2" evidence="9">
    <location>
        <begin position="525"/>
        <end position="582"/>
    </location>
</feature>
<dbReference type="GO" id="GO:0005975">
    <property type="term" value="P:carbohydrate metabolic process"/>
    <property type="evidence" value="ECO:0007669"/>
    <property type="project" value="InterPro"/>
</dbReference>
<dbReference type="GO" id="GO:0004568">
    <property type="term" value="F:chitinase activity"/>
    <property type="evidence" value="ECO:0007669"/>
    <property type="project" value="UniProtKB-ARBA"/>
</dbReference>
<keyword evidence="6 7" id="KW-0326">Glycosidase</keyword>
<dbReference type="PROSITE" id="PS50940">
    <property type="entry name" value="CHIT_BIND_II"/>
    <property type="match status" value="2"/>
</dbReference>
<evidence type="ECO:0000256" key="1">
    <source>
        <dbReference type="ARBA" id="ARBA00009121"/>
    </source>
</evidence>
<dbReference type="CDD" id="cd02872">
    <property type="entry name" value="GH18_chitolectin_chitotriosidase"/>
    <property type="match status" value="1"/>
</dbReference>
<evidence type="ECO:0008006" key="13">
    <source>
        <dbReference type="Google" id="ProtNLM"/>
    </source>
</evidence>
<dbReference type="SUPFAM" id="SSF51445">
    <property type="entry name" value="(Trans)glycosidases"/>
    <property type="match status" value="1"/>
</dbReference>
<dbReference type="InterPro" id="IPR017853">
    <property type="entry name" value="GH"/>
</dbReference>
<protein>
    <recommendedName>
        <fullName evidence="13">Chitinase</fullName>
    </recommendedName>
</protein>
<evidence type="ECO:0000256" key="7">
    <source>
        <dbReference type="RuleBase" id="RU000489"/>
    </source>
</evidence>
<dbReference type="InterPro" id="IPR002557">
    <property type="entry name" value="Chitin-bd_dom"/>
</dbReference>
<evidence type="ECO:0000256" key="5">
    <source>
        <dbReference type="ARBA" id="ARBA00023157"/>
    </source>
</evidence>
<dbReference type="InterPro" id="IPR036508">
    <property type="entry name" value="Chitin-bd_dom_sf"/>
</dbReference>
<keyword evidence="4 7" id="KW-0378">Hydrolase</keyword>
<feature type="domain" description="GH18" evidence="10">
    <location>
        <begin position="33"/>
        <end position="407"/>
    </location>
</feature>
<keyword evidence="5" id="KW-1015">Disulfide bond</keyword>
<dbReference type="Pfam" id="PF00704">
    <property type="entry name" value="Glyco_hydro_18"/>
    <property type="match status" value="1"/>
</dbReference>
<dbReference type="Gene3D" id="3.20.20.80">
    <property type="entry name" value="Glycosidases"/>
    <property type="match status" value="1"/>
</dbReference>
<dbReference type="FunFam" id="3.20.20.80:FF:000007">
    <property type="entry name" value="Acidic mammalian chitinase"/>
    <property type="match status" value="1"/>
</dbReference>
<dbReference type="InterPro" id="IPR011583">
    <property type="entry name" value="Chitinase_II/V-like_cat"/>
</dbReference>
<accession>A0AAV2H5N5</accession>
<dbReference type="SMART" id="SM00636">
    <property type="entry name" value="Glyco_18"/>
    <property type="match status" value="1"/>
</dbReference>
<evidence type="ECO:0000259" key="10">
    <source>
        <dbReference type="PROSITE" id="PS51910"/>
    </source>
</evidence>
<proteinExistence type="inferred from homology"/>
<dbReference type="EMBL" id="CAXITT010000036">
    <property type="protein sequence ID" value="CAL1528692.1"/>
    <property type="molecule type" value="Genomic_DNA"/>
</dbReference>
<dbReference type="FunFam" id="3.10.50.10:FF:000001">
    <property type="entry name" value="Chitinase 3-like 1"/>
    <property type="match status" value="1"/>
</dbReference>
<dbReference type="Gene3D" id="2.170.140.10">
    <property type="entry name" value="Chitin binding domain"/>
    <property type="match status" value="2"/>
</dbReference>
<keyword evidence="12" id="KW-1185">Reference proteome</keyword>
<evidence type="ECO:0000259" key="9">
    <source>
        <dbReference type="PROSITE" id="PS50940"/>
    </source>
</evidence>
<dbReference type="AlphaFoldDB" id="A0AAV2H5N5"/>
<dbReference type="Gene3D" id="3.10.50.10">
    <property type="match status" value="1"/>
</dbReference>
<keyword evidence="2" id="KW-0147">Chitin-binding</keyword>